<evidence type="ECO:0000256" key="4">
    <source>
        <dbReference type="ARBA" id="ARBA00022679"/>
    </source>
</evidence>
<dbReference type="PANTHER" id="PTHR13954">
    <property type="entry name" value="IRE1-RELATED"/>
    <property type="match status" value="1"/>
</dbReference>
<dbReference type="GO" id="GO:0005524">
    <property type="term" value="F:ATP binding"/>
    <property type="evidence" value="ECO:0007669"/>
    <property type="project" value="UniProtKB-KW"/>
</dbReference>
<evidence type="ECO:0000256" key="9">
    <source>
        <dbReference type="ARBA" id="ARBA00022801"/>
    </source>
</evidence>
<dbReference type="EMBL" id="JACGWJ010000003">
    <property type="protein sequence ID" value="KAL0431028.1"/>
    <property type="molecule type" value="Genomic_DNA"/>
</dbReference>
<dbReference type="InterPro" id="IPR045133">
    <property type="entry name" value="IRE1/2-like"/>
</dbReference>
<dbReference type="InterPro" id="IPR010513">
    <property type="entry name" value="KEN_dom"/>
</dbReference>
<dbReference type="GO" id="GO:1990604">
    <property type="term" value="C:IRE1-TRAF2-ASK1 complex"/>
    <property type="evidence" value="ECO:0007669"/>
    <property type="project" value="TreeGrafter"/>
</dbReference>
<dbReference type="EC" id="2.7.11.1" evidence="2"/>
<reference evidence="14" key="2">
    <citation type="journal article" date="2024" name="Plant">
        <title>Genomic evolution and insights into agronomic trait innovations of Sesamum species.</title>
        <authorList>
            <person name="Miao H."/>
            <person name="Wang L."/>
            <person name="Qu L."/>
            <person name="Liu H."/>
            <person name="Sun Y."/>
            <person name="Le M."/>
            <person name="Wang Q."/>
            <person name="Wei S."/>
            <person name="Zheng Y."/>
            <person name="Lin W."/>
            <person name="Duan Y."/>
            <person name="Cao H."/>
            <person name="Xiong S."/>
            <person name="Wang X."/>
            <person name="Wei L."/>
            <person name="Li C."/>
            <person name="Ma Q."/>
            <person name="Ju M."/>
            <person name="Zhao R."/>
            <person name="Li G."/>
            <person name="Mu C."/>
            <person name="Tian Q."/>
            <person name="Mei H."/>
            <person name="Zhang T."/>
            <person name="Gao T."/>
            <person name="Zhang H."/>
        </authorList>
    </citation>
    <scope>NUCLEOTIDE SEQUENCE</scope>
    <source>
        <strain evidence="14">G02</strain>
    </source>
</reference>
<organism evidence="14">
    <name type="scientific">Sesamum radiatum</name>
    <name type="common">Black benniseed</name>
    <dbReference type="NCBI Taxonomy" id="300843"/>
    <lineage>
        <taxon>Eukaryota</taxon>
        <taxon>Viridiplantae</taxon>
        <taxon>Streptophyta</taxon>
        <taxon>Embryophyta</taxon>
        <taxon>Tracheophyta</taxon>
        <taxon>Spermatophyta</taxon>
        <taxon>Magnoliopsida</taxon>
        <taxon>eudicotyledons</taxon>
        <taxon>Gunneridae</taxon>
        <taxon>Pentapetalae</taxon>
        <taxon>asterids</taxon>
        <taxon>lamiids</taxon>
        <taxon>Lamiales</taxon>
        <taxon>Pedaliaceae</taxon>
        <taxon>Sesamum</taxon>
    </lineage>
</organism>
<dbReference type="GO" id="GO:0006397">
    <property type="term" value="P:mRNA processing"/>
    <property type="evidence" value="ECO:0007669"/>
    <property type="project" value="InterPro"/>
</dbReference>
<dbReference type="CDD" id="cd10422">
    <property type="entry name" value="RNase_Ire1"/>
    <property type="match status" value="1"/>
</dbReference>
<sequence length="133" mass="15749">MRLSFLRDTSDRVELEDRETNSDLLKSLESTAPVALGAKWNEKMEPSFLNNIGRYRRYKFDSVRDLLRVMRNKLNHYRELPAEIQETIGPVPEGFDRYFRSRFPKLLIEVYKVMLKHCSTEECFSKYFTGSGQ</sequence>
<dbReference type="GO" id="GO:0004521">
    <property type="term" value="F:RNA endonuclease activity"/>
    <property type="evidence" value="ECO:0007669"/>
    <property type="project" value="InterPro"/>
</dbReference>
<evidence type="ECO:0000256" key="12">
    <source>
        <dbReference type="ARBA" id="ARBA00023136"/>
    </source>
</evidence>
<keyword evidence="5" id="KW-0812">Transmembrane</keyword>
<gene>
    <name evidence="14" type="ORF">Sradi_0728800</name>
</gene>
<dbReference type="GO" id="GO:0016787">
    <property type="term" value="F:hydrolase activity"/>
    <property type="evidence" value="ECO:0007669"/>
    <property type="project" value="UniProtKB-KW"/>
</dbReference>
<comment type="subcellular location">
    <subcellularLocation>
        <location evidence="1">Membrane</location>
        <topology evidence="1">Single-pass type I membrane protein</topology>
    </subcellularLocation>
</comment>
<evidence type="ECO:0000259" key="13">
    <source>
        <dbReference type="PROSITE" id="PS51392"/>
    </source>
</evidence>
<keyword evidence="8 14" id="KW-0418">Kinase</keyword>
<evidence type="ECO:0000256" key="5">
    <source>
        <dbReference type="ARBA" id="ARBA00022692"/>
    </source>
</evidence>
<dbReference type="GO" id="GO:0051082">
    <property type="term" value="F:unfolded protein binding"/>
    <property type="evidence" value="ECO:0007669"/>
    <property type="project" value="TreeGrafter"/>
</dbReference>
<dbReference type="PANTHER" id="PTHR13954:SF6">
    <property type="entry name" value="NON-SPECIFIC SERINE_THREONINE PROTEIN KINASE"/>
    <property type="match status" value="1"/>
</dbReference>
<evidence type="ECO:0000256" key="1">
    <source>
        <dbReference type="ARBA" id="ARBA00004479"/>
    </source>
</evidence>
<keyword evidence="6" id="KW-0732">Signal</keyword>
<evidence type="ECO:0000256" key="2">
    <source>
        <dbReference type="ARBA" id="ARBA00012513"/>
    </source>
</evidence>
<keyword evidence="11" id="KW-1133">Transmembrane helix</keyword>
<dbReference type="GO" id="GO:0036498">
    <property type="term" value="P:IRE1-mediated unfolded protein response"/>
    <property type="evidence" value="ECO:0007669"/>
    <property type="project" value="TreeGrafter"/>
</dbReference>
<dbReference type="AlphaFoldDB" id="A0AAW2VP62"/>
<keyword evidence="9" id="KW-0378">Hydrolase</keyword>
<dbReference type="FunFam" id="1.20.1440.180:FF:000002">
    <property type="entry name" value="Serine/threonine-protein kinase/endoribonuclease IRE1"/>
    <property type="match status" value="1"/>
</dbReference>
<protein>
    <recommendedName>
        <fullName evidence="2">non-specific serine/threonine protein kinase</fullName>
        <ecNumber evidence="2">2.7.11.1</ecNumber>
    </recommendedName>
</protein>
<proteinExistence type="predicted"/>
<keyword evidence="10" id="KW-0067">ATP-binding</keyword>
<keyword evidence="7" id="KW-0547">Nucleotide-binding</keyword>
<dbReference type="InterPro" id="IPR038357">
    <property type="entry name" value="KEN_sf"/>
</dbReference>
<keyword evidence="3" id="KW-0723">Serine/threonine-protein kinase</keyword>
<evidence type="ECO:0000313" key="14">
    <source>
        <dbReference type="EMBL" id="KAL0431028.1"/>
    </source>
</evidence>
<evidence type="ECO:0000256" key="7">
    <source>
        <dbReference type="ARBA" id="ARBA00022741"/>
    </source>
</evidence>
<dbReference type="GO" id="GO:0004674">
    <property type="term" value="F:protein serine/threonine kinase activity"/>
    <property type="evidence" value="ECO:0007669"/>
    <property type="project" value="UniProtKB-KW"/>
</dbReference>
<evidence type="ECO:0000256" key="10">
    <source>
        <dbReference type="ARBA" id="ARBA00022840"/>
    </source>
</evidence>
<evidence type="ECO:0000256" key="11">
    <source>
        <dbReference type="ARBA" id="ARBA00022989"/>
    </source>
</evidence>
<dbReference type="SMART" id="SM00580">
    <property type="entry name" value="PUG"/>
    <property type="match status" value="1"/>
</dbReference>
<comment type="caution">
    <text evidence="14">The sequence shown here is derived from an EMBL/GenBank/DDBJ whole genome shotgun (WGS) entry which is preliminary data.</text>
</comment>
<evidence type="ECO:0000256" key="8">
    <source>
        <dbReference type="ARBA" id="ARBA00022777"/>
    </source>
</evidence>
<keyword evidence="4" id="KW-0808">Transferase</keyword>
<dbReference type="Gene3D" id="1.20.1440.180">
    <property type="entry name" value="KEN domain"/>
    <property type="match status" value="1"/>
</dbReference>
<keyword evidence="12" id="KW-0472">Membrane</keyword>
<feature type="domain" description="KEN" evidence="13">
    <location>
        <begin position="1"/>
        <end position="130"/>
    </location>
</feature>
<dbReference type="Pfam" id="PF06479">
    <property type="entry name" value="Ribonuc_2-5A"/>
    <property type="match status" value="1"/>
</dbReference>
<accession>A0AAW2VP62</accession>
<dbReference type="PROSITE" id="PS51392">
    <property type="entry name" value="KEN"/>
    <property type="match status" value="1"/>
</dbReference>
<evidence type="ECO:0000256" key="3">
    <source>
        <dbReference type="ARBA" id="ARBA00022527"/>
    </source>
</evidence>
<evidence type="ECO:0000256" key="6">
    <source>
        <dbReference type="ARBA" id="ARBA00022729"/>
    </source>
</evidence>
<name>A0AAW2VP62_SESRA</name>
<reference evidence="14" key="1">
    <citation type="submission" date="2020-06" db="EMBL/GenBank/DDBJ databases">
        <authorList>
            <person name="Li T."/>
            <person name="Hu X."/>
            <person name="Zhang T."/>
            <person name="Song X."/>
            <person name="Zhang H."/>
            <person name="Dai N."/>
            <person name="Sheng W."/>
            <person name="Hou X."/>
            <person name="Wei L."/>
        </authorList>
    </citation>
    <scope>NUCLEOTIDE SEQUENCE</scope>
    <source>
        <strain evidence="14">G02</strain>
        <tissue evidence="14">Leaf</tissue>
    </source>
</reference>